<dbReference type="SUPFAM" id="SSF101576">
    <property type="entry name" value="Supernatant protein factor (SPF), C-terminal domain"/>
    <property type="match status" value="1"/>
</dbReference>
<dbReference type="OrthoDB" id="1434354at2759"/>
<dbReference type="Gene3D" id="3.40.525.10">
    <property type="entry name" value="CRAL-TRIO lipid binding domain"/>
    <property type="match status" value="1"/>
</dbReference>
<evidence type="ECO:0000313" key="3">
    <source>
        <dbReference type="EMBL" id="CDJ47435.1"/>
    </source>
</evidence>
<dbReference type="InterPro" id="IPR036273">
    <property type="entry name" value="CRAL/TRIO_N_dom_sf"/>
</dbReference>
<accession>U6LI38</accession>
<gene>
    <name evidence="3" type="ORF">EBH_0016060</name>
</gene>
<reference evidence="3" key="2">
    <citation type="submission" date="2013-10" db="EMBL/GenBank/DDBJ databases">
        <authorList>
            <person name="Aslett M."/>
        </authorList>
    </citation>
    <scope>NUCLEOTIDE SEQUENCE [LARGE SCALE GENOMIC DNA]</scope>
    <source>
        <strain evidence="3">Houghton</strain>
    </source>
</reference>
<dbReference type="InterPro" id="IPR036865">
    <property type="entry name" value="CRAL-TRIO_dom_sf"/>
</dbReference>
<feature type="compositionally biased region" description="Low complexity" evidence="1">
    <location>
        <begin position="149"/>
        <end position="159"/>
    </location>
</feature>
<feature type="region of interest" description="Disordered" evidence="1">
    <location>
        <begin position="124"/>
        <end position="159"/>
    </location>
</feature>
<dbReference type="Gene3D" id="2.60.120.680">
    <property type="entry name" value="GOLD domain"/>
    <property type="match status" value="1"/>
</dbReference>
<dbReference type="CDD" id="cd00170">
    <property type="entry name" value="SEC14"/>
    <property type="match status" value="1"/>
</dbReference>
<dbReference type="Proteomes" id="UP000030750">
    <property type="component" value="Unassembled WGS sequence"/>
</dbReference>
<organism evidence="3 4">
    <name type="scientific">Eimeria brunetti</name>
    <dbReference type="NCBI Taxonomy" id="51314"/>
    <lineage>
        <taxon>Eukaryota</taxon>
        <taxon>Sar</taxon>
        <taxon>Alveolata</taxon>
        <taxon>Apicomplexa</taxon>
        <taxon>Conoidasida</taxon>
        <taxon>Coccidia</taxon>
        <taxon>Eucoccidiorida</taxon>
        <taxon>Eimeriorina</taxon>
        <taxon>Eimeriidae</taxon>
        <taxon>Eimeria</taxon>
    </lineage>
</organism>
<evidence type="ECO:0000259" key="2">
    <source>
        <dbReference type="PROSITE" id="PS50191"/>
    </source>
</evidence>
<dbReference type="EMBL" id="HG710731">
    <property type="protein sequence ID" value="CDJ47435.1"/>
    <property type="molecule type" value="Genomic_DNA"/>
</dbReference>
<feature type="domain" description="CRAL-TRIO" evidence="2">
    <location>
        <begin position="271"/>
        <end position="445"/>
    </location>
</feature>
<dbReference type="InterPro" id="IPR036598">
    <property type="entry name" value="GOLD_dom_sf"/>
</dbReference>
<dbReference type="PANTHER" id="PTHR23324">
    <property type="entry name" value="SEC14 RELATED PROTEIN"/>
    <property type="match status" value="1"/>
</dbReference>
<dbReference type="SUPFAM" id="SSF52087">
    <property type="entry name" value="CRAL/TRIO domain"/>
    <property type="match status" value="1"/>
</dbReference>
<sequence>MLQDGAERMPGAADPPARQASDSPNGHSKDGQSGERLDAPAGAAYMAPRAGDFRLIEEPPEFFLAANPSTKQLEAFRAFTESAKVARSEFLRGMKASDNSTEAATDSPPCTHSKPAFVGRTLNRSSRGREVHSAAKIPQAAQHRHPEGACAASDAEAAASTPHDAYPEVPELAGSTRLLRYLQGFDYDATAANNAYRRHMKWREEMSLNSDKRRTVVESMLLPMRPEASPKHAEVTRFFSTNPVLRRDEGRGPSLDTCAAAAAAASAPGGGDSLLQALSEKALDAVILDQQGNIISIERPGLLDVNGLFSAVSEEEFLGWHSDILEFRCMLLDVLSRKFNRMVRVTAVVDLQGLSTRILNRRALNLLRRTISSASENYPESIGTMYFINTPRTFATLWSAIRGWLRERTINKIKLLSGDAESVLVKNIGGYALPPSLGGSCTSSLADVPPLETDLGPGSTVLNVAARRCNQAMELIPQKSIVQWAWVAEDFDVGFSAIWRAQSGNESILEEHRKYPPRKRVSGVVRAEQEGTLILSFDNSWGLISSRRVRYKIEIMRASGDAVPGHICSEEANVV</sequence>
<name>U6LI38_9EIME</name>
<dbReference type="PANTHER" id="PTHR23324:SF83">
    <property type="entry name" value="SEC14-LIKE PROTEIN 2"/>
    <property type="match status" value="1"/>
</dbReference>
<proteinExistence type="predicted"/>
<dbReference type="SUPFAM" id="SSF46938">
    <property type="entry name" value="CRAL/TRIO N-terminal domain"/>
    <property type="match status" value="1"/>
</dbReference>
<reference evidence="3" key="1">
    <citation type="submission" date="2013-10" db="EMBL/GenBank/DDBJ databases">
        <title>Genomic analysis of the causative agents of coccidiosis in chickens.</title>
        <authorList>
            <person name="Reid A.J."/>
            <person name="Blake D."/>
            <person name="Billington K."/>
            <person name="Browne H."/>
            <person name="Dunn M."/>
            <person name="Hung S."/>
            <person name="Kawahara F."/>
            <person name="Miranda-Saavedra D."/>
            <person name="Mourier T."/>
            <person name="Nagra H."/>
            <person name="Otto T.D."/>
            <person name="Rawlings N."/>
            <person name="Sanchez A."/>
            <person name="Sanders M."/>
            <person name="Subramaniam C."/>
            <person name="Tay Y."/>
            <person name="Dear P."/>
            <person name="Doerig C."/>
            <person name="Gruber A."/>
            <person name="Parkinson J."/>
            <person name="Shirley M."/>
            <person name="Wan K.L."/>
            <person name="Berriman M."/>
            <person name="Tomley F."/>
            <person name="Pain A."/>
        </authorList>
    </citation>
    <scope>NUCLEOTIDE SEQUENCE [LARGE SCALE GENOMIC DNA]</scope>
    <source>
        <strain evidence="3">Houghton</strain>
    </source>
</reference>
<dbReference type="InterPro" id="IPR001251">
    <property type="entry name" value="CRAL-TRIO_dom"/>
</dbReference>
<keyword evidence="4" id="KW-1185">Reference proteome</keyword>
<dbReference type="SMART" id="SM00516">
    <property type="entry name" value="SEC14"/>
    <property type="match status" value="1"/>
</dbReference>
<dbReference type="PROSITE" id="PS50191">
    <property type="entry name" value="CRAL_TRIO"/>
    <property type="match status" value="1"/>
</dbReference>
<dbReference type="Pfam" id="PF00650">
    <property type="entry name" value="CRAL_TRIO"/>
    <property type="match status" value="1"/>
</dbReference>
<evidence type="ECO:0000256" key="1">
    <source>
        <dbReference type="SAM" id="MobiDB-lite"/>
    </source>
</evidence>
<dbReference type="AlphaFoldDB" id="U6LI38"/>
<protein>
    <recommendedName>
        <fullName evidence="2">CRAL-TRIO domain-containing protein</fullName>
    </recommendedName>
</protein>
<feature type="compositionally biased region" description="Basic and acidic residues" evidence="1">
    <location>
        <begin position="27"/>
        <end position="38"/>
    </location>
</feature>
<dbReference type="VEuPathDB" id="ToxoDB:EBH_0016060"/>
<dbReference type="GO" id="GO:0005737">
    <property type="term" value="C:cytoplasm"/>
    <property type="evidence" value="ECO:0007669"/>
    <property type="project" value="TreeGrafter"/>
</dbReference>
<evidence type="ECO:0000313" key="4">
    <source>
        <dbReference type="Proteomes" id="UP000030750"/>
    </source>
</evidence>
<feature type="region of interest" description="Disordered" evidence="1">
    <location>
        <begin position="1"/>
        <end position="45"/>
    </location>
</feature>
<dbReference type="InterPro" id="IPR051064">
    <property type="entry name" value="SEC14/CRAL-TRIO_domain"/>
</dbReference>